<dbReference type="InterPro" id="IPR011766">
    <property type="entry name" value="TPP_enzyme_TPP-bd"/>
</dbReference>
<dbReference type="SUPFAM" id="SSF52467">
    <property type="entry name" value="DHS-like NAD/FAD-binding domain"/>
    <property type="match status" value="1"/>
</dbReference>
<feature type="domain" description="Thiamine pyrophosphate enzyme N-terminal TPP-binding" evidence="6">
    <location>
        <begin position="4"/>
        <end position="117"/>
    </location>
</feature>
<dbReference type="OrthoDB" id="4494979at2"/>
<dbReference type="GO" id="GO:0003984">
    <property type="term" value="F:acetolactate synthase activity"/>
    <property type="evidence" value="ECO:0007669"/>
    <property type="project" value="TreeGrafter"/>
</dbReference>
<dbReference type="Gene3D" id="3.40.50.970">
    <property type="match status" value="2"/>
</dbReference>
<reference evidence="7 8" key="1">
    <citation type="submission" date="2014-01" db="EMBL/GenBank/DDBJ databases">
        <title>Genome sequence determination for a cystic fibrosis isolate, Inquilinus limosus.</title>
        <authorList>
            <person name="Pino M."/>
            <person name="Di Conza J."/>
            <person name="Gutkind G."/>
        </authorList>
    </citation>
    <scope>NUCLEOTIDE SEQUENCE [LARGE SCALE GENOMIC DNA]</scope>
    <source>
        <strain evidence="7 8">MP06</strain>
    </source>
</reference>
<dbReference type="GO" id="GO:0000287">
    <property type="term" value="F:magnesium ion binding"/>
    <property type="evidence" value="ECO:0007669"/>
    <property type="project" value="InterPro"/>
</dbReference>
<dbReference type="GO" id="GO:0009099">
    <property type="term" value="P:L-valine biosynthetic process"/>
    <property type="evidence" value="ECO:0007669"/>
    <property type="project" value="TreeGrafter"/>
</dbReference>
<dbReference type="Gene3D" id="3.40.50.1220">
    <property type="entry name" value="TPP-binding domain"/>
    <property type="match status" value="1"/>
</dbReference>
<name>A0A0A0D625_9PROT</name>
<gene>
    <name evidence="7" type="ORF">P409_15390</name>
</gene>
<protein>
    <submittedName>
        <fullName evidence="7">Thiamine pyrophosphate-binding protein</fullName>
    </submittedName>
</protein>
<dbReference type="PANTHER" id="PTHR18968">
    <property type="entry name" value="THIAMINE PYROPHOSPHATE ENZYMES"/>
    <property type="match status" value="1"/>
</dbReference>
<dbReference type="Pfam" id="PF02776">
    <property type="entry name" value="TPP_enzyme_N"/>
    <property type="match status" value="1"/>
</dbReference>
<evidence type="ECO:0000259" key="4">
    <source>
        <dbReference type="Pfam" id="PF00205"/>
    </source>
</evidence>
<dbReference type="InterPro" id="IPR029035">
    <property type="entry name" value="DHS-like_NAD/FAD-binding_dom"/>
</dbReference>
<evidence type="ECO:0000256" key="1">
    <source>
        <dbReference type="ARBA" id="ARBA00007812"/>
    </source>
</evidence>
<dbReference type="GO" id="GO:0030976">
    <property type="term" value="F:thiamine pyrophosphate binding"/>
    <property type="evidence" value="ECO:0007669"/>
    <property type="project" value="InterPro"/>
</dbReference>
<dbReference type="GO" id="GO:0005948">
    <property type="term" value="C:acetolactate synthase complex"/>
    <property type="evidence" value="ECO:0007669"/>
    <property type="project" value="TreeGrafter"/>
</dbReference>
<evidence type="ECO:0000259" key="6">
    <source>
        <dbReference type="Pfam" id="PF02776"/>
    </source>
</evidence>
<evidence type="ECO:0000256" key="2">
    <source>
        <dbReference type="ARBA" id="ARBA00023052"/>
    </source>
</evidence>
<dbReference type="SUPFAM" id="SSF52518">
    <property type="entry name" value="Thiamin diphosphate-binding fold (THDP-binding)"/>
    <property type="match status" value="2"/>
</dbReference>
<keyword evidence="2 3" id="KW-0786">Thiamine pyrophosphate</keyword>
<dbReference type="InterPro" id="IPR012001">
    <property type="entry name" value="Thiamin_PyroP_enz_TPP-bd_dom"/>
</dbReference>
<evidence type="ECO:0000256" key="3">
    <source>
        <dbReference type="RuleBase" id="RU362132"/>
    </source>
</evidence>
<dbReference type="InterPro" id="IPR045229">
    <property type="entry name" value="TPP_enz"/>
</dbReference>
<dbReference type="Pfam" id="PF02775">
    <property type="entry name" value="TPP_enzyme_C"/>
    <property type="match status" value="1"/>
</dbReference>
<dbReference type="GO" id="GO:0009097">
    <property type="term" value="P:isoleucine biosynthetic process"/>
    <property type="evidence" value="ECO:0007669"/>
    <property type="project" value="TreeGrafter"/>
</dbReference>
<organism evidence="7 8">
    <name type="scientific">Inquilinus limosus MP06</name>
    <dbReference type="NCBI Taxonomy" id="1398085"/>
    <lineage>
        <taxon>Bacteria</taxon>
        <taxon>Pseudomonadati</taxon>
        <taxon>Pseudomonadota</taxon>
        <taxon>Alphaproteobacteria</taxon>
        <taxon>Rhodospirillales</taxon>
        <taxon>Rhodospirillaceae</taxon>
        <taxon>Inquilinus</taxon>
    </lineage>
</organism>
<dbReference type="AlphaFoldDB" id="A0A0A0D625"/>
<dbReference type="InterPro" id="IPR029061">
    <property type="entry name" value="THDP-binding"/>
</dbReference>
<accession>A0A0A0D625</accession>
<dbReference type="PANTHER" id="PTHR18968:SF120">
    <property type="entry name" value="ACETOLACTATE SYNTHASE LARGE SUBUNIT"/>
    <property type="match status" value="1"/>
</dbReference>
<evidence type="ECO:0000259" key="5">
    <source>
        <dbReference type="Pfam" id="PF02775"/>
    </source>
</evidence>
<feature type="domain" description="Thiamine pyrophosphate enzyme central" evidence="4">
    <location>
        <begin position="190"/>
        <end position="327"/>
    </location>
</feature>
<dbReference type="Proteomes" id="UP000029995">
    <property type="component" value="Unassembled WGS sequence"/>
</dbReference>
<comment type="similarity">
    <text evidence="1 3">Belongs to the TPP enzyme family.</text>
</comment>
<dbReference type="RefSeq" id="WP_034838588.1">
    <property type="nucleotide sequence ID" value="NZ_JANX01000175.1"/>
</dbReference>
<dbReference type="NCBIfam" id="NF006052">
    <property type="entry name" value="PRK08199.1"/>
    <property type="match status" value="1"/>
</dbReference>
<dbReference type="CDD" id="cd07035">
    <property type="entry name" value="TPP_PYR_POX_like"/>
    <property type="match status" value="1"/>
</dbReference>
<dbReference type="EMBL" id="JANX01000175">
    <property type="protein sequence ID" value="KGM33515.1"/>
    <property type="molecule type" value="Genomic_DNA"/>
</dbReference>
<proteinExistence type="inferred from homology"/>
<dbReference type="InterPro" id="IPR012000">
    <property type="entry name" value="Thiamin_PyroP_enz_cen_dom"/>
</dbReference>
<sequence length="556" mass="59938">MSRTAARALVDTLRLNGVDTIFCVPGESYLAVLDALHDVPEIKLVVCRQEGGAAYMADAYAKATGKPGICFVTRGPGITNASVGIHVAQQDSSPVIVFMGQVGRDMFEREAFQEVDVRKVFGSMTKWAAQIDDADRVPEFVSRAFHTATSGRPGPVVLALPEDMLVEETDAPDVRPATPVEAGIGVEALARLRDLLAEAKRPLLLIGGGGWDAKARADIQAFAEAWEVPLTVSFRCQDYVDNDHTHYAGDVGIGPNPKLAERVKTTDLLIVLGARLGEMTTSGYTLLNVPVPAQRLVHIHAGAEELGRVYQPELAINASSASVAAALAALAPAGDIQARQDWVRGARADYEAWQQPVVSPGPVQMSEIVRWLVGRLPADSMICNGAGNYATWFHRFYRYRGWRTQLAPTNGSMGYGVPAGVAAKLRHPERVVIAAAGDGCFLMNGQELATAAQYDAAVVFLVIDNGMYGTIRMHQEREYPARISGTDLKNPDFARLAQAYGAHAETVERTEEFAPAFERAVAAGKPALIWIKLDPEAITPRASLSQIRTTAQQAKG</sequence>
<evidence type="ECO:0000313" key="8">
    <source>
        <dbReference type="Proteomes" id="UP000029995"/>
    </source>
</evidence>
<dbReference type="CDD" id="cd00568">
    <property type="entry name" value="TPP_enzymes"/>
    <property type="match status" value="1"/>
</dbReference>
<evidence type="ECO:0000313" key="7">
    <source>
        <dbReference type="EMBL" id="KGM33515.1"/>
    </source>
</evidence>
<dbReference type="GO" id="GO:0050660">
    <property type="term" value="F:flavin adenine dinucleotide binding"/>
    <property type="evidence" value="ECO:0007669"/>
    <property type="project" value="TreeGrafter"/>
</dbReference>
<dbReference type="Pfam" id="PF00205">
    <property type="entry name" value="TPP_enzyme_M"/>
    <property type="match status" value="1"/>
</dbReference>
<comment type="caution">
    <text evidence="7">The sequence shown here is derived from an EMBL/GenBank/DDBJ whole genome shotgun (WGS) entry which is preliminary data.</text>
</comment>
<dbReference type="FunFam" id="3.40.50.970:FF:000007">
    <property type="entry name" value="Acetolactate synthase"/>
    <property type="match status" value="1"/>
</dbReference>
<feature type="domain" description="Thiamine pyrophosphate enzyme TPP-binding" evidence="5">
    <location>
        <begin position="385"/>
        <end position="529"/>
    </location>
</feature>